<proteinExistence type="predicted"/>
<evidence type="ECO:0000256" key="1">
    <source>
        <dbReference type="SAM" id="Phobius"/>
    </source>
</evidence>
<feature type="transmembrane region" description="Helical" evidence="1">
    <location>
        <begin position="272"/>
        <end position="298"/>
    </location>
</feature>
<sequence>MADTNTNELKIVFTIADLASSKINEINGKWDSMKQLIGENKKYSEQFKKSVQEVDSSFTSMKKGFVMLDLGVSIAKTCKELYDARMESSKLEKDLKTLGLSAKEVGDVSKSAFKLSDETGIPVETILSSANKIKSSFKNLNSSDLNALVDTVANAALATGGNFSDLTKQLISTGEQVKNFNGDVNQLDFGNIIDFQLSSEKMDTFPSQLNRVSEAWKNFKILLGKGIEDSGLVKFGIIESVLKNIFRTLADGIGKVNTFLGENPKLAEFAGAFLMLGGGVLIGVGALIVLKSVALGLFAALKVAAMSNPIGLAVVGIVTALALIITYWDDIKAVAIKAWNWIVNTWSNLSGFGKLLVVWFMPIVGIPLMIYENWDKIKNIFSSVGTIIAKAFSNIYPYIQPIINVPSRIVSAWNSLTNFFGKIVDSIFSIFTSLPPGIQEILVLAMVNPIFGLYSLIWQALSNVIGNIRNRMKDSGKSLFTAFSEGILDSIADLKSTIHNVMQIIDRYLPHSNALEGPLSRLTDSGSAFIDTFILGMKQKNNTLVGFLSDVSNGFKSGLDSIQESGTKTVTTFSEGISSGKPVVYNKLIDIFENTKRLFPNSDAKEGPFSNLTKSGRATITAFSSGLELEIPKINPVLQRFHQVLMNDSKGIIKRTLESKESSEAISGKSNVTSNTNIGSVIGQLVIGNKTTDKKKIGEMITDAIFQELDRFEEMELI</sequence>
<keyword evidence="1" id="KW-0472">Membrane</keyword>
<feature type="transmembrane region" description="Helical" evidence="1">
    <location>
        <begin position="310"/>
        <end position="328"/>
    </location>
</feature>
<accession>A0A0E2BK14</accession>
<organism evidence="2 3">
    <name type="scientific">Leptospira kirschneri str. H1</name>
    <dbReference type="NCBI Taxonomy" id="1049966"/>
    <lineage>
        <taxon>Bacteria</taxon>
        <taxon>Pseudomonadati</taxon>
        <taxon>Spirochaetota</taxon>
        <taxon>Spirochaetia</taxon>
        <taxon>Leptospirales</taxon>
        <taxon>Leptospiraceae</taxon>
        <taxon>Leptospira</taxon>
    </lineage>
</organism>
<feature type="transmembrane region" description="Helical" evidence="1">
    <location>
        <begin position="348"/>
        <end position="371"/>
    </location>
</feature>
<protein>
    <recommendedName>
        <fullName evidence="4">Tail tape measure protein, TIGR01760 family</fullName>
    </recommendedName>
</protein>
<gene>
    <name evidence="2" type="ORF">LEP1GSC081_0561</name>
</gene>
<evidence type="ECO:0000313" key="3">
    <source>
        <dbReference type="Proteomes" id="UP000006253"/>
    </source>
</evidence>
<name>A0A0E2BK14_9LEPT</name>
<keyword evidence="1" id="KW-1133">Transmembrane helix</keyword>
<evidence type="ECO:0000313" key="2">
    <source>
        <dbReference type="EMBL" id="EKO17636.1"/>
    </source>
</evidence>
<evidence type="ECO:0008006" key="4">
    <source>
        <dbReference type="Google" id="ProtNLM"/>
    </source>
</evidence>
<dbReference type="Proteomes" id="UP000006253">
    <property type="component" value="Unassembled WGS sequence"/>
</dbReference>
<reference evidence="2 3" key="1">
    <citation type="submission" date="2012-10" db="EMBL/GenBank/DDBJ databases">
        <authorList>
            <person name="Harkins D.M."/>
            <person name="Durkin A.S."/>
            <person name="Brinkac L.M."/>
            <person name="Selengut J.D."/>
            <person name="Sanka R."/>
            <person name="DePew J."/>
            <person name="Purushe J."/>
            <person name="Peacock S.J."/>
            <person name="Thaipadungpanit J."/>
            <person name="Wuthiekanun V.W."/>
            <person name="Day N.P."/>
            <person name="Vinetz J.M."/>
            <person name="Sutton G.G."/>
            <person name="Nelson W.C."/>
            <person name="Fouts D.E."/>
        </authorList>
    </citation>
    <scope>NUCLEOTIDE SEQUENCE [LARGE SCALE GENOMIC DNA]</scope>
    <source>
        <strain evidence="2 3">H1</strain>
    </source>
</reference>
<dbReference type="EMBL" id="AHMY02000010">
    <property type="protein sequence ID" value="EKO17636.1"/>
    <property type="molecule type" value="Genomic_DNA"/>
</dbReference>
<comment type="caution">
    <text evidence="2">The sequence shown here is derived from an EMBL/GenBank/DDBJ whole genome shotgun (WGS) entry which is preliminary data.</text>
</comment>
<keyword evidence="1" id="KW-0812">Transmembrane</keyword>
<dbReference type="AlphaFoldDB" id="A0A0E2BK14"/>
<dbReference type="RefSeq" id="WP_004764268.1">
    <property type="nucleotide sequence ID" value="NZ_AHMY02000010.1"/>
</dbReference>